<dbReference type="GO" id="GO:0009103">
    <property type="term" value="P:lipopolysaccharide biosynthetic process"/>
    <property type="evidence" value="ECO:0007669"/>
    <property type="project" value="TreeGrafter"/>
</dbReference>
<dbReference type="Pfam" id="PF00534">
    <property type="entry name" value="Glycos_transf_1"/>
    <property type="match status" value="1"/>
</dbReference>
<gene>
    <name evidence="3" type="ORF">OP10G_0305</name>
</gene>
<sequence length="356" mass="39993">MVPRYDKKVRILLNPRSRPVYGQDFMARQSLEQFKIGLYDADQGSFPSPLARPSLIVSQNPDSEAESIFLAEVEADRRVIHCHLQWPYLDPFQKYWLTQSAHVADVRITPAEFLAKRLREETGVDWVTVQNVVDGSRFYPSKRAERLAFRSKHGISESEFVVIVVGRIESAKGLQVIRSLAKKLITGLRLLVQYPHERFDKLAESIKAQNPNQVTLLRDGDGDLDRPIRHADLLLSPSLMEVAPLVALESLASGVRVVATDSTPFYSDEASFAVASDDLALVPFVEPVRSLLKRCSRCELALPEVEVERLAQTILGEIVIRAGSWDDLDRQGLAARASRYADLDGHRQSLSNLYGM</sequence>
<dbReference type="Proteomes" id="UP000027982">
    <property type="component" value="Chromosome"/>
</dbReference>
<reference evidence="3 4" key="1">
    <citation type="journal article" date="2014" name="PLoS ONE">
        <title>The first complete genome sequence of the class fimbriimonadia in the phylum armatimonadetes.</title>
        <authorList>
            <person name="Hu Z.Y."/>
            <person name="Wang Y.Z."/>
            <person name="Im W.T."/>
            <person name="Wang S.Y."/>
            <person name="Zhao G.P."/>
            <person name="Zheng H.J."/>
            <person name="Quan Z.X."/>
        </authorList>
    </citation>
    <scope>NUCLEOTIDE SEQUENCE [LARGE SCALE GENOMIC DNA]</scope>
    <source>
        <strain evidence="3">Gsoil 348</strain>
    </source>
</reference>
<name>A0A068NJ89_FIMGI</name>
<dbReference type="KEGG" id="fgi:OP10G_0305"/>
<evidence type="ECO:0000256" key="1">
    <source>
        <dbReference type="ARBA" id="ARBA00022679"/>
    </source>
</evidence>
<dbReference type="SUPFAM" id="SSF53756">
    <property type="entry name" value="UDP-Glycosyltransferase/glycogen phosphorylase"/>
    <property type="match status" value="1"/>
</dbReference>
<evidence type="ECO:0000259" key="2">
    <source>
        <dbReference type="Pfam" id="PF00534"/>
    </source>
</evidence>
<evidence type="ECO:0000313" key="3">
    <source>
        <dbReference type="EMBL" id="AIE83673.1"/>
    </source>
</evidence>
<dbReference type="HOGENOM" id="CLU_777898_0_0_0"/>
<keyword evidence="4" id="KW-1185">Reference proteome</keyword>
<proteinExistence type="predicted"/>
<dbReference type="EMBL" id="CP007139">
    <property type="protein sequence ID" value="AIE83673.1"/>
    <property type="molecule type" value="Genomic_DNA"/>
</dbReference>
<organism evidence="3 4">
    <name type="scientific">Fimbriimonas ginsengisoli Gsoil 348</name>
    <dbReference type="NCBI Taxonomy" id="661478"/>
    <lineage>
        <taxon>Bacteria</taxon>
        <taxon>Bacillati</taxon>
        <taxon>Armatimonadota</taxon>
        <taxon>Fimbriimonadia</taxon>
        <taxon>Fimbriimonadales</taxon>
        <taxon>Fimbriimonadaceae</taxon>
        <taxon>Fimbriimonas</taxon>
    </lineage>
</organism>
<evidence type="ECO:0000313" key="4">
    <source>
        <dbReference type="Proteomes" id="UP000027982"/>
    </source>
</evidence>
<dbReference type="Gene3D" id="3.40.50.2000">
    <property type="entry name" value="Glycogen Phosphorylase B"/>
    <property type="match status" value="2"/>
</dbReference>
<dbReference type="GO" id="GO:0016757">
    <property type="term" value="F:glycosyltransferase activity"/>
    <property type="evidence" value="ECO:0007669"/>
    <property type="project" value="InterPro"/>
</dbReference>
<dbReference type="AlphaFoldDB" id="A0A068NJ89"/>
<dbReference type="PANTHER" id="PTHR46401:SF2">
    <property type="entry name" value="GLYCOSYLTRANSFERASE WBBK-RELATED"/>
    <property type="match status" value="1"/>
</dbReference>
<protein>
    <submittedName>
        <fullName evidence="3">Glycosyl transferase, group 1</fullName>
    </submittedName>
</protein>
<feature type="domain" description="Glycosyl transferase family 1" evidence="2">
    <location>
        <begin position="148"/>
        <end position="267"/>
    </location>
</feature>
<accession>A0A068NJ89</accession>
<dbReference type="PANTHER" id="PTHR46401">
    <property type="entry name" value="GLYCOSYLTRANSFERASE WBBK-RELATED"/>
    <property type="match status" value="1"/>
</dbReference>
<dbReference type="CDD" id="cd03801">
    <property type="entry name" value="GT4_PimA-like"/>
    <property type="match status" value="1"/>
</dbReference>
<dbReference type="eggNOG" id="COG0438">
    <property type="taxonomic scope" value="Bacteria"/>
</dbReference>
<dbReference type="InterPro" id="IPR001296">
    <property type="entry name" value="Glyco_trans_1"/>
</dbReference>
<keyword evidence="1 3" id="KW-0808">Transferase</keyword>